<feature type="compositionally biased region" description="Basic and acidic residues" evidence="1">
    <location>
        <begin position="1"/>
        <end position="32"/>
    </location>
</feature>
<feature type="compositionally biased region" description="Basic and acidic residues" evidence="1">
    <location>
        <begin position="63"/>
        <end position="78"/>
    </location>
</feature>
<evidence type="ECO:0008006" key="4">
    <source>
        <dbReference type="Google" id="ProtNLM"/>
    </source>
</evidence>
<evidence type="ECO:0000256" key="1">
    <source>
        <dbReference type="SAM" id="MobiDB-lite"/>
    </source>
</evidence>
<proteinExistence type="predicted"/>
<sequence length="78" mass="9010">MAMTWNKKERENKKRQAKKKKEEKMQERKNSAGKDTSLENMMAYLDEDGNLTSLPPDQRKKKADNPEAGDKDAAPEKE</sequence>
<organism evidence="2 3">
    <name type="scientific">Chitinophaga agrisoli</name>
    <dbReference type="NCBI Taxonomy" id="2607653"/>
    <lineage>
        <taxon>Bacteria</taxon>
        <taxon>Pseudomonadati</taxon>
        <taxon>Bacteroidota</taxon>
        <taxon>Chitinophagia</taxon>
        <taxon>Chitinophagales</taxon>
        <taxon>Chitinophagaceae</taxon>
        <taxon>Chitinophaga</taxon>
    </lineage>
</organism>
<evidence type="ECO:0000313" key="3">
    <source>
        <dbReference type="Proteomes" id="UP000324611"/>
    </source>
</evidence>
<dbReference type="RefSeq" id="WP_149840237.1">
    <property type="nucleotide sequence ID" value="NZ_VUOC01000004.1"/>
</dbReference>
<keyword evidence="3" id="KW-1185">Reference proteome</keyword>
<dbReference type="Proteomes" id="UP000324611">
    <property type="component" value="Unassembled WGS sequence"/>
</dbReference>
<dbReference type="AlphaFoldDB" id="A0A5B2VK60"/>
<gene>
    <name evidence="2" type="ORF">F0L74_22875</name>
</gene>
<name>A0A5B2VK60_9BACT</name>
<reference evidence="2 3" key="2">
    <citation type="submission" date="2019-09" db="EMBL/GenBank/DDBJ databases">
        <authorList>
            <person name="Jin C."/>
        </authorList>
    </citation>
    <scope>NUCLEOTIDE SEQUENCE [LARGE SCALE GENOMIC DNA]</scope>
    <source>
        <strain evidence="2 3">BN140078</strain>
    </source>
</reference>
<accession>A0A5B2VK60</accession>
<evidence type="ECO:0000313" key="2">
    <source>
        <dbReference type="EMBL" id="KAA2239058.1"/>
    </source>
</evidence>
<feature type="region of interest" description="Disordered" evidence="1">
    <location>
        <begin position="1"/>
        <end position="78"/>
    </location>
</feature>
<protein>
    <recommendedName>
        <fullName evidence="4">Cold-shock protein</fullName>
    </recommendedName>
</protein>
<reference evidence="2 3" key="1">
    <citation type="submission" date="2019-09" db="EMBL/GenBank/DDBJ databases">
        <title>Chitinophaga ginsengihumi sp. nov., isolated from soil of ginseng rhizosphere.</title>
        <authorList>
            <person name="Lee J."/>
        </authorList>
    </citation>
    <scope>NUCLEOTIDE SEQUENCE [LARGE SCALE GENOMIC DNA]</scope>
    <source>
        <strain evidence="2 3">BN140078</strain>
    </source>
</reference>
<dbReference type="EMBL" id="VUOC01000004">
    <property type="protein sequence ID" value="KAA2239058.1"/>
    <property type="molecule type" value="Genomic_DNA"/>
</dbReference>
<comment type="caution">
    <text evidence="2">The sequence shown here is derived from an EMBL/GenBank/DDBJ whole genome shotgun (WGS) entry which is preliminary data.</text>
</comment>